<keyword evidence="9" id="KW-1185">Reference proteome</keyword>
<feature type="domain" description="Fe2OG dioxygenase" evidence="7">
    <location>
        <begin position="159"/>
        <end position="261"/>
    </location>
</feature>
<evidence type="ECO:0000256" key="1">
    <source>
        <dbReference type="ARBA" id="ARBA00022723"/>
    </source>
</evidence>
<feature type="non-terminal residue" evidence="8">
    <location>
        <position position="1"/>
    </location>
</feature>
<comment type="similarity">
    <text evidence="6">Belongs to the iron/ascorbate-dependent oxidoreductase family.</text>
</comment>
<dbReference type="GO" id="GO:0046872">
    <property type="term" value="F:metal ion binding"/>
    <property type="evidence" value="ECO:0007669"/>
    <property type="project" value="UniProtKB-KW"/>
</dbReference>
<dbReference type="InterPro" id="IPR050231">
    <property type="entry name" value="Iron_ascorbate_oxido_reductase"/>
</dbReference>
<protein>
    <recommendedName>
        <fullName evidence="4">2-oxoglutarate-dependent dioxygenase DAO</fullName>
    </recommendedName>
    <alternativeName>
        <fullName evidence="5">Protein DIOXYGENASE FOR AUXIN OXIDATION</fullName>
    </alternativeName>
</protein>
<dbReference type="Pfam" id="PF03171">
    <property type="entry name" value="2OG-FeII_Oxy"/>
    <property type="match status" value="1"/>
</dbReference>
<keyword evidence="1 6" id="KW-0479">Metal-binding</keyword>
<dbReference type="Proteomes" id="UP000257109">
    <property type="component" value="Unassembled WGS sequence"/>
</dbReference>
<accession>A0A371E6X9</accession>
<evidence type="ECO:0000256" key="4">
    <source>
        <dbReference type="ARBA" id="ARBA00074102"/>
    </source>
</evidence>
<keyword evidence="8" id="KW-0223">Dioxygenase</keyword>
<evidence type="ECO:0000313" key="8">
    <source>
        <dbReference type="EMBL" id="RDX61781.1"/>
    </source>
</evidence>
<evidence type="ECO:0000313" key="9">
    <source>
        <dbReference type="Proteomes" id="UP000257109"/>
    </source>
</evidence>
<comment type="caution">
    <text evidence="8">The sequence shown here is derived from an EMBL/GenBank/DDBJ whole genome shotgun (WGS) entry which is preliminary data.</text>
</comment>
<dbReference type="PRINTS" id="PR00682">
    <property type="entry name" value="IPNSYNTHASE"/>
</dbReference>
<name>A0A371E6X9_MUCPR</name>
<dbReference type="InterPro" id="IPR005123">
    <property type="entry name" value="Oxoglu/Fe-dep_dioxygenase_dom"/>
</dbReference>
<sequence length="310" mass="35367">MESKSEIMMIPCLDFCKGGVALEEGSGEWKEMCKKVREACETHGCFLLICDEFIPKGVREELFNVMKALFDLHEETKQQYISPKPYTGYSGKSHVIPLCESFGIDDASLSAMAQVFTNLIETLKCMSLKMLELSFLVMKMIMDDYGLPQHYISDIENMKSSSNSRLIKYKVPNNNNESETALVPHTDKNALTILCQNEVQGLQVLFKTGKWIQLEIPQDGFVVIVGDILKAWSNGRLHAPTHRVVMSGDKERYSFGVFAMPKEEMDIEVPRELVDDKIHPLRYHSFNYGEYISYFVSNLKENALQVFAEK</sequence>
<evidence type="ECO:0000256" key="5">
    <source>
        <dbReference type="ARBA" id="ARBA00076740"/>
    </source>
</evidence>
<dbReference type="Pfam" id="PF14226">
    <property type="entry name" value="DIOX_N"/>
    <property type="match status" value="1"/>
</dbReference>
<comment type="function">
    <text evidence="3">2-oxoglutarate-dependent dioxygenase essential for auxin catabolism and maintenance of auxin homeostasis in reproductive organs. Catalyzes the irreversible oxidation of indole-3-acetic acid (IAA) to the biologically inactive 2-oxoindole-3-acetic acid (OxIAA).</text>
</comment>
<evidence type="ECO:0000256" key="3">
    <source>
        <dbReference type="ARBA" id="ARBA00054658"/>
    </source>
</evidence>
<dbReference type="InterPro" id="IPR026992">
    <property type="entry name" value="DIOX_N"/>
</dbReference>
<dbReference type="FunFam" id="2.60.120.330:FF:000017">
    <property type="entry name" value="2-oxoglutarate-dependent dioxygenase DAO"/>
    <property type="match status" value="1"/>
</dbReference>
<dbReference type="InterPro" id="IPR044861">
    <property type="entry name" value="IPNS-like_FE2OG_OXY"/>
</dbReference>
<evidence type="ECO:0000259" key="7">
    <source>
        <dbReference type="PROSITE" id="PS51471"/>
    </source>
</evidence>
<dbReference type="PANTHER" id="PTHR47990">
    <property type="entry name" value="2-OXOGLUTARATE (2OG) AND FE(II)-DEPENDENT OXYGENASE SUPERFAMILY PROTEIN-RELATED"/>
    <property type="match status" value="1"/>
</dbReference>
<organism evidence="8 9">
    <name type="scientific">Mucuna pruriens</name>
    <name type="common">Velvet bean</name>
    <name type="synonym">Dolichos pruriens</name>
    <dbReference type="NCBI Taxonomy" id="157652"/>
    <lineage>
        <taxon>Eukaryota</taxon>
        <taxon>Viridiplantae</taxon>
        <taxon>Streptophyta</taxon>
        <taxon>Embryophyta</taxon>
        <taxon>Tracheophyta</taxon>
        <taxon>Spermatophyta</taxon>
        <taxon>Magnoliopsida</taxon>
        <taxon>eudicotyledons</taxon>
        <taxon>Gunneridae</taxon>
        <taxon>Pentapetalae</taxon>
        <taxon>rosids</taxon>
        <taxon>fabids</taxon>
        <taxon>Fabales</taxon>
        <taxon>Fabaceae</taxon>
        <taxon>Papilionoideae</taxon>
        <taxon>50 kb inversion clade</taxon>
        <taxon>NPAAA clade</taxon>
        <taxon>indigoferoid/millettioid clade</taxon>
        <taxon>Phaseoleae</taxon>
        <taxon>Mucuna</taxon>
    </lineage>
</organism>
<gene>
    <name evidence="8" type="primary">AOP1.2</name>
    <name evidence="8" type="ORF">CR513_59956</name>
</gene>
<dbReference type="PROSITE" id="PS51471">
    <property type="entry name" value="FE2OG_OXY"/>
    <property type="match status" value="1"/>
</dbReference>
<dbReference type="STRING" id="157652.A0A371E6X9"/>
<reference evidence="8" key="1">
    <citation type="submission" date="2018-05" db="EMBL/GenBank/DDBJ databases">
        <title>Draft genome of Mucuna pruriens seed.</title>
        <authorList>
            <person name="Nnadi N.E."/>
            <person name="Vos R."/>
            <person name="Hasami M.H."/>
            <person name="Devisetty U.K."/>
            <person name="Aguiy J.C."/>
        </authorList>
    </citation>
    <scope>NUCLEOTIDE SEQUENCE [LARGE SCALE GENOMIC DNA]</scope>
    <source>
        <strain evidence="8">JCA_2017</strain>
    </source>
</reference>
<keyword evidence="2 6" id="KW-0408">Iron</keyword>
<dbReference type="SUPFAM" id="SSF51197">
    <property type="entry name" value="Clavaminate synthase-like"/>
    <property type="match status" value="1"/>
</dbReference>
<dbReference type="EMBL" id="QJKJ01015909">
    <property type="protein sequence ID" value="RDX61781.1"/>
    <property type="molecule type" value="Genomic_DNA"/>
</dbReference>
<keyword evidence="6" id="KW-0560">Oxidoreductase</keyword>
<evidence type="ECO:0000256" key="2">
    <source>
        <dbReference type="ARBA" id="ARBA00023004"/>
    </source>
</evidence>
<dbReference type="AlphaFoldDB" id="A0A371E6X9"/>
<proteinExistence type="inferred from homology"/>
<dbReference type="OrthoDB" id="288590at2759"/>
<dbReference type="Gene3D" id="2.60.120.330">
    <property type="entry name" value="B-lactam Antibiotic, Isopenicillin N Synthase, Chain"/>
    <property type="match status" value="1"/>
</dbReference>
<dbReference type="InterPro" id="IPR027443">
    <property type="entry name" value="IPNS-like_sf"/>
</dbReference>
<evidence type="ECO:0000256" key="6">
    <source>
        <dbReference type="RuleBase" id="RU003682"/>
    </source>
</evidence>
<dbReference type="GO" id="GO:0051213">
    <property type="term" value="F:dioxygenase activity"/>
    <property type="evidence" value="ECO:0007669"/>
    <property type="project" value="UniProtKB-KW"/>
</dbReference>